<comment type="function">
    <text evidence="6">Hydrolysis of 6-phosphogluconolactone to 6-phosphogluconate.</text>
</comment>
<dbReference type="InterPro" id="IPR039104">
    <property type="entry name" value="6PGL"/>
</dbReference>
<dbReference type="EMBL" id="GBYB01009318">
    <property type="protein sequence ID" value="JAG79085.1"/>
    <property type="molecule type" value="Transcribed_RNA"/>
</dbReference>
<evidence type="ECO:0000256" key="4">
    <source>
        <dbReference type="ARBA" id="ARBA00013198"/>
    </source>
</evidence>
<organism evidence="8">
    <name type="scientific">Fopius arisanus</name>
    <dbReference type="NCBI Taxonomy" id="64838"/>
    <lineage>
        <taxon>Eukaryota</taxon>
        <taxon>Metazoa</taxon>
        <taxon>Ecdysozoa</taxon>
        <taxon>Arthropoda</taxon>
        <taxon>Hexapoda</taxon>
        <taxon>Insecta</taxon>
        <taxon>Pterygota</taxon>
        <taxon>Neoptera</taxon>
        <taxon>Endopterygota</taxon>
        <taxon>Hymenoptera</taxon>
        <taxon>Apocrita</taxon>
        <taxon>Ichneumonoidea</taxon>
        <taxon>Braconidae</taxon>
        <taxon>Opiinae</taxon>
        <taxon>Fopius</taxon>
    </lineage>
</organism>
<dbReference type="InterPro" id="IPR005900">
    <property type="entry name" value="6-phosphogluconolactonase_DevB"/>
</dbReference>
<dbReference type="AlphaFoldDB" id="A0A0C9Q5I1"/>
<feature type="domain" description="Glucosamine/galactosamine-6-phosphate isomerase" evidence="7">
    <location>
        <begin position="9"/>
        <end position="225"/>
    </location>
</feature>
<dbReference type="UniPathway" id="UPA00115">
    <property type="reaction ID" value="UER00409"/>
</dbReference>
<dbReference type="GO" id="GO:0006098">
    <property type="term" value="P:pentose-phosphate shunt"/>
    <property type="evidence" value="ECO:0007669"/>
    <property type="project" value="UniProtKB-UniPathway"/>
</dbReference>
<dbReference type="SUPFAM" id="SSF100950">
    <property type="entry name" value="NagB/RpiA/CoA transferase-like"/>
    <property type="match status" value="1"/>
</dbReference>
<dbReference type="CTD" id="25796"/>
<protein>
    <recommendedName>
        <fullName evidence="4 6">6-phosphogluconolactonase</fullName>
        <shortName evidence="6">6PGL</shortName>
        <ecNumber evidence="4 6">3.1.1.31</ecNumber>
    </recommendedName>
</protein>
<dbReference type="Gene3D" id="3.40.50.1360">
    <property type="match status" value="1"/>
</dbReference>
<dbReference type="Pfam" id="PF01182">
    <property type="entry name" value="Glucosamine_iso"/>
    <property type="match status" value="1"/>
</dbReference>
<evidence type="ECO:0000256" key="3">
    <source>
        <dbReference type="ARBA" id="ARBA00010662"/>
    </source>
</evidence>
<dbReference type="GO" id="GO:0005975">
    <property type="term" value="P:carbohydrate metabolic process"/>
    <property type="evidence" value="ECO:0007669"/>
    <property type="project" value="UniProtKB-UniRule"/>
</dbReference>
<dbReference type="GeneID" id="105264468"/>
<evidence type="ECO:0000256" key="6">
    <source>
        <dbReference type="RuleBase" id="RU365095"/>
    </source>
</evidence>
<evidence type="ECO:0000256" key="2">
    <source>
        <dbReference type="ARBA" id="ARBA00004961"/>
    </source>
</evidence>
<dbReference type="InterPro" id="IPR006148">
    <property type="entry name" value="Glc/Gal-6P_isomerase"/>
</dbReference>
<name>A0A0C9Q5I1_9HYME</name>
<dbReference type="OrthoDB" id="432544at2759"/>
<evidence type="ECO:0000259" key="7">
    <source>
        <dbReference type="Pfam" id="PF01182"/>
    </source>
</evidence>
<dbReference type="FunFam" id="3.40.50.1360:FF:000005">
    <property type="entry name" value="6-phosphogluconolactonase"/>
    <property type="match status" value="1"/>
</dbReference>
<comment type="similarity">
    <text evidence="3 6">Belongs to the glucosamine/galactosamine-6-phosphate isomerase family. 6-phosphogluconolactonase subfamily.</text>
</comment>
<dbReference type="NCBIfam" id="TIGR01198">
    <property type="entry name" value="pgl"/>
    <property type="match status" value="1"/>
</dbReference>
<reference evidence="8" key="1">
    <citation type="submission" date="2015-01" db="EMBL/GenBank/DDBJ databases">
        <title>Transcriptome Assembly of Fopius arisanus.</title>
        <authorList>
            <person name="Geib S."/>
        </authorList>
    </citation>
    <scope>NUCLEOTIDE SEQUENCE</scope>
</reference>
<evidence type="ECO:0000313" key="8">
    <source>
        <dbReference type="EMBL" id="JAG79085.1"/>
    </source>
</evidence>
<evidence type="ECO:0000313" key="9">
    <source>
        <dbReference type="Proteomes" id="UP000694866"/>
    </source>
</evidence>
<sequence length="239" mass="26341">MAQIIVEPDAVGVVSKLAEIIEKNANDAIKANDIFKIGLSGGSLVKFLSDGLPAITTDWSKWRFFFCDERVVPFDHDDSTFGVYKTNLIDKIPITEDQFITIDSDFSAVEAANDYIKKMAVYFPPDSLPRFDLLLLGMGPDGHTCSLFPGHRLLEETSRWVCPINDSPKPPPSRITLTFSVINNAKACIFAITGASKADMVKRILKDKEKLPAGRVQPTNGNLYWILDEEAASGITETG</sequence>
<dbReference type="PANTHER" id="PTHR11054">
    <property type="entry name" value="6-PHOSPHOGLUCONOLACTONASE"/>
    <property type="match status" value="1"/>
</dbReference>
<reference evidence="10" key="2">
    <citation type="submission" date="2025-04" db="UniProtKB">
        <authorList>
            <consortium name="RefSeq"/>
        </authorList>
    </citation>
    <scope>IDENTIFICATION</scope>
    <source>
        <strain evidence="10">USDA-PBARC FA_bdor</strain>
        <tissue evidence="10">Whole organism</tissue>
    </source>
</reference>
<proteinExistence type="inferred from homology"/>
<comment type="catalytic activity">
    <reaction evidence="1 6">
        <text>6-phospho-D-glucono-1,5-lactone + H2O = 6-phospho-D-gluconate + H(+)</text>
        <dbReference type="Rhea" id="RHEA:12556"/>
        <dbReference type="ChEBI" id="CHEBI:15377"/>
        <dbReference type="ChEBI" id="CHEBI:15378"/>
        <dbReference type="ChEBI" id="CHEBI:57955"/>
        <dbReference type="ChEBI" id="CHEBI:58759"/>
        <dbReference type="EC" id="3.1.1.31"/>
    </reaction>
</comment>
<dbReference type="Proteomes" id="UP000694866">
    <property type="component" value="Unplaced"/>
</dbReference>
<evidence type="ECO:0000313" key="10">
    <source>
        <dbReference type="RefSeq" id="XP_011299652.1"/>
    </source>
</evidence>
<dbReference type="PANTHER" id="PTHR11054:SF0">
    <property type="entry name" value="6-PHOSPHOGLUCONOLACTONASE"/>
    <property type="match status" value="1"/>
</dbReference>
<dbReference type="EC" id="3.1.1.31" evidence="4 6"/>
<keyword evidence="9" id="KW-1185">Reference proteome</keyword>
<dbReference type="KEGG" id="fas:105264468"/>
<evidence type="ECO:0000256" key="5">
    <source>
        <dbReference type="ARBA" id="ARBA00022801"/>
    </source>
</evidence>
<comment type="pathway">
    <text evidence="2 6">Carbohydrate degradation; pentose phosphate pathway; D-ribulose 5-phosphate from D-glucose 6-phosphate (oxidative stage): step 2/3.</text>
</comment>
<accession>A0A0C9Q5I1</accession>
<dbReference type="InterPro" id="IPR037171">
    <property type="entry name" value="NagB/RpiA_transferase-like"/>
</dbReference>
<accession>A0A9R1TXJ6</accession>
<dbReference type="CDD" id="cd01400">
    <property type="entry name" value="6PGL"/>
    <property type="match status" value="1"/>
</dbReference>
<dbReference type="GO" id="GO:0017057">
    <property type="term" value="F:6-phosphogluconolactonase activity"/>
    <property type="evidence" value="ECO:0007669"/>
    <property type="project" value="UniProtKB-UniRule"/>
</dbReference>
<evidence type="ECO:0000256" key="1">
    <source>
        <dbReference type="ARBA" id="ARBA00000832"/>
    </source>
</evidence>
<gene>
    <name evidence="8" type="primary">Pgls_0</name>
    <name evidence="10" type="synonym">Pgls</name>
    <name evidence="8" type="ORF">g.52324</name>
</gene>
<dbReference type="RefSeq" id="XP_011299652.1">
    <property type="nucleotide sequence ID" value="XM_011301350.1"/>
</dbReference>
<keyword evidence="5 6" id="KW-0378">Hydrolase</keyword>